<feature type="domain" description="PLD phosphodiesterase" evidence="9">
    <location>
        <begin position="237"/>
        <end position="264"/>
    </location>
</feature>
<feature type="active site" evidence="7">
    <location>
        <position position="249"/>
    </location>
</feature>
<sequence length="500" mass="57794">MKRTRQFLFSISLIISFVIILSTKQNLEVKAIAVAVYLSIILSVCYVLMLENRSPYKTLLWIYVILFIPVIGYITFIYSGQLEVKGHLFKQKRQSNFEQSLEVQHEYKPSHKWTHLSESERDFSKLITSLSGQNISFYSNTEVLRNGDMKFPRLLEEINRATDFIHMQYYIFRSDETGRELINALISKAREGVEVRFIFDGIGSLSLEDQDISAMKEAGVEVHSFLPIQKGFFNQKFNFRNHRKIVVIDGNIGFVGGLNVGKEYLGKDEKFGYWRDTHLILRGEALRDLHRVFLLDWSYVHDEELFTDRYLDVQPHDEGGGIQVVPSGPDTSQGIMSYLYFSMITNAKKSVWITTPYFIPSKEIRTALLIAAVKGIDVRLMVPEKSDGFLTEYATRSYFSELLKYGVKIYLYRKGFHHQKTIIVDGSYATLGTANVDLRSFHLNFEVNVFMFRTPSVDTLISQYEEDLNNSVEVDINTYKDRGLLIRTNESFARLFSPVL</sequence>
<protein>
    <recommendedName>
        <fullName evidence="7 8">Cardiolipin synthase</fullName>
        <shortName evidence="7">CL synthase</shortName>
        <ecNumber evidence="7 8">2.7.8.-</ecNumber>
    </recommendedName>
</protein>
<dbReference type="InterPro" id="IPR025202">
    <property type="entry name" value="PLD-like_dom"/>
</dbReference>
<evidence type="ECO:0000256" key="8">
    <source>
        <dbReference type="NCBIfam" id="TIGR04265"/>
    </source>
</evidence>
<evidence type="ECO:0000256" key="1">
    <source>
        <dbReference type="ARBA" id="ARBA00022475"/>
    </source>
</evidence>
<evidence type="ECO:0000256" key="4">
    <source>
        <dbReference type="ARBA" id="ARBA00022737"/>
    </source>
</evidence>
<organism evidence="10 11">
    <name type="scientific">Pseudalkalibacillus berkeleyi</name>
    <dbReference type="NCBI Taxonomy" id="1069813"/>
    <lineage>
        <taxon>Bacteria</taxon>
        <taxon>Bacillati</taxon>
        <taxon>Bacillota</taxon>
        <taxon>Bacilli</taxon>
        <taxon>Bacillales</taxon>
        <taxon>Fictibacillaceae</taxon>
        <taxon>Pseudalkalibacillus</taxon>
    </lineage>
</organism>
<dbReference type="RefSeq" id="WP_236335835.1">
    <property type="nucleotide sequence ID" value="NZ_JAKIJS010000001.1"/>
</dbReference>
<keyword evidence="11" id="KW-1185">Reference proteome</keyword>
<comment type="function">
    <text evidence="7">Catalyzes the reversible phosphatidyl group transfer from one phosphatidylglycerol molecule to another to form cardiolipin (CL) (diphosphatidylglycerol) and glycerol.</text>
</comment>
<comment type="caution">
    <text evidence="10">The sequence shown here is derived from an EMBL/GenBank/DDBJ whole genome shotgun (WGS) entry which is preliminary data.</text>
</comment>
<keyword evidence="6 7" id="KW-0472">Membrane</keyword>
<evidence type="ECO:0000313" key="11">
    <source>
        <dbReference type="Proteomes" id="UP001649381"/>
    </source>
</evidence>
<keyword evidence="7" id="KW-1208">Phospholipid metabolism</keyword>
<dbReference type="NCBIfam" id="TIGR04265">
    <property type="entry name" value="bac_cardiolipin"/>
    <property type="match status" value="1"/>
</dbReference>
<feature type="active site" evidence="7">
    <location>
        <position position="418"/>
    </location>
</feature>
<dbReference type="Gene3D" id="3.30.870.10">
    <property type="entry name" value="Endonuclease Chain A"/>
    <property type="match status" value="2"/>
</dbReference>
<dbReference type="PROSITE" id="PS50035">
    <property type="entry name" value="PLD"/>
    <property type="match status" value="2"/>
</dbReference>
<comment type="subcellular location">
    <subcellularLocation>
        <location evidence="7">Cell membrane</location>
        <topology evidence="7">Multi-pass membrane protein</topology>
    </subcellularLocation>
</comment>
<feature type="active site" evidence="7">
    <location>
        <position position="244"/>
    </location>
</feature>
<comment type="catalytic activity">
    <reaction evidence="7">
        <text>2 a 1,2-diacyl-sn-glycero-3-phospho-(1'-sn-glycerol) = a cardiolipin + glycerol</text>
        <dbReference type="Rhea" id="RHEA:31451"/>
        <dbReference type="ChEBI" id="CHEBI:17754"/>
        <dbReference type="ChEBI" id="CHEBI:62237"/>
        <dbReference type="ChEBI" id="CHEBI:64716"/>
    </reaction>
</comment>
<dbReference type="SMART" id="SM00155">
    <property type="entry name" value="PLDc"/>
    <property type="match status" value="2"/>
</dbReference>
<feature type="active site" evidence="7">
    <location>
        <position position="420"/>
    </location>
</feature>
<evidence type="ECO:0000259" key="9">
    <source>
        <dbReference type="PROSITE" id="PS50035"/>
    </source>
</evidence>
<proteinExistence type="inferred from homology"/>
<keyword evidence="1 7" id="KW-1003">Cell membrane</keyword>
<dbReference type="Proteomes" id="UP001649381">
    <property type="component" value="Unassembled WGS sequence"/>
</dbReference>
<dbReference type="Pfam" id="PF13091">
    <property type="entry name" value="PLDc_2"/>
    <property type="match status" value="2"/>
</dbReference>
<dbReference type="InterPro" id="IPR001736">
    <property type="entry name" value="PLipase_D/transphosphatidylase"/>
</dbReference>
<gene>
    <name evidence="10" type="primary">cls</name>
    <name evidence="10" type="ORF">L2716_12800</name>
</gene>
<feature type="active site" evidence="7">
    <location>
        <position position="242"/>
    </location>
</feature>
<accession>A0ABS9H0Y9</accession>
<feature type="transmembrane region" description="Helical" evidence="7">
    <location>
        <begin position="60"/>
        <end position="78"/>
    </location>
</feature>
<dbReference type="CDD" id="cd09110">
    <property type="entry name" value="PLDc_CLS_1"/>
    <property type="match status" value="1"/>
</dbReference>
<dbReference type="EMBL" id="JAKIJS010000001">
    <property type="protein sequence ID" value="MCF6138609.1"/>
    <property type="molecule type" value="Genomic_DNA"/>
</dbReference>
<evidence type="ECO:0000256" key="6">
    <source>
        <dbReference type="ARBA" id="ARBA00023136"/>
    </source>
</evidence>
<keyword evidence="7" id="KW-0444">Lipid biosynthesis</keyword>
<keyword evidence="7" id="KW-0443">Lipid metabolism</keyword>
<dbReference type="InterPro" id="IPR030874">
    <property type="entry name" value="Cardiolipin_synth_Firmi"/>
</dbReference>
<feature type="transmembrane region" description="Helical" evidence="7">
    <location>
        <begin position="7"/>
        <end position="23"/>
    </location>
</feature>
<evidence type="ECO:0000256" key="5">
    <source>
        <dbReference type="ARBA" id="ARBA00022989"/>
    </source>
</evidence>
<dbReference type="HAMAP" id="MF_01916">
    <property type="entry name" value="Cardiolipin_synth_Cls"/>
    <property type="match status" value="1"/>
</dbReference>
<keyword evidence="2 7" id="KW-0808">Transferase</keyword>
<dbReference type="CDD" id="cd09112">
    <property type="entry name" value="PLDc_CLS_2"/>
    <property type="match status" value="1"/>
</dbReference>
<evidence type="ECO:0000313" key="10">
    <source>
        <dbReference type="EMBL" id="MCF6138609.1"/>
    </source>
</evidence>
<keyword evidence="3 7" id="KW-0812">Transmembrane</keyword>
<feature type="transmembrane region" description="Helical" evidence="7">
    <location>
        <begin position="29"/>
        <end position="48"/>
    </location>
</feature>
<keyword evidence="4" id="KW-0677">Repeat</keyword>
<evidence type="ECO:0000256" key="7">
    <source>
        <dbReference type="HAMAP-Rule" id="MF_01916"/>
    </source>
</evidence>
<dbReference type="SUPFAM" id="SSF56024">
    <property type="entry name" value="Phospholipase D/nuclease"/>
    <property type="match status" value="2"/>
</dbReference>
<name>A0ABS9H0Y9_9BACL</name>
<dbReference type="EC" id="2.7.8.-" evidence="7 8"/>
<dbReference type="InterPro" id="IPR022924">
    <property type="entry name" value="Cardiolipin_synthase"/>
</dbReference>
<reference evidence="10 11" key="1">
    <citation type="submission" date="2022-01" db="EMBL/GenBank/DDBJ databases">
        <title>Alkalihalobacillus sp. EGI L200015, a novel bacterium isolated from a salt lake sediment.</title>
        <authorList>
            <person name="Gao L."/>
            <person name="Fang B.-Z."/>
            <person name="Li W.-J."/>
        </authorList>
    </citation>
    <scope>NUCLEOTIDE SEQUENCE [LARGE SCALE GENOMIC DNA]</scope>
    <source>
        <strain evidence="10 11">KCTC 12718</strain>
    </source>
</reference>
<feature type="active site" evidence="7">
    <location>
        <position position="425"/>
    </location>
</feature>
<dbReference type="PANTHER" id="PTHR21248">
    <property type="entry name" value="CARDIOLIPIN SYNTHASE"/>
    <property type="match status" value="1"/>
</dbReference>
<keyword evidence="7" id="KW-0594">Phospholipid biosynthesis</keyword>
<keyword evidence="5 7" id="KW-1133">Transmembrane helix</keyword>
<dbReference type="PANTHER" id="PTHR21248:SF20">
    <property type="entry name" value="CARDIOLIPIN SYNTHASE YWIE-RELATED"/>
    <property type="match status" value="1"/>
</dbReference>
<feature type="domain" description="PLD phosphodiesterase" evidence="9">
    <location>
        <begin position="413"/>
        <end position="440"/>
    </location>
</feature>
<comment type="similarity">
    <text evidence="7">Belongs to the phospholipase D family. Cardiolipin synthase subfamily.</text>
</comment>
<evidence type="ECO:0000256" key="3">
    <source>
        <dbReference type="ARBA" id="ARBA00022692"/>
    </source>
</evidence>
<evidence type="ECO:0000256" key="2">
    <source>
        <dbReference type="ARBA" id="ARBA00022679"/>
    </source>
</evidence>